<evidence type="ECO:0000313" key="8">
    <source>
        <dbReference type="Proteomes" id="UP000000851"/>
    </source>
</evidence>
<reference evidence="7 8" key="1">
    <citation type="journal article" date="2009" name="Stand. Genomic Sci.">
        <title>Complete genome sequence of Catenulispora acidiphila type strain (ID 139908).</title>
        <authorList>
            <person name="Copeland A."/>
            <person name="Lapidus A."/>
            <person name="Glavina Del Rio T."/>
            <person name="Nolan M."/>
            <person name="Lucas S."/>
            <person name="Chen F."/>
            <person name="Tice H."/>
            <person name="Cheng J.F."/>
            <person name="Bruce D."/>
            <person name="Goodwin L."/>
            <person name="Pitluck S."/>
            <person name="Mikhailova N."/>
            <person name="Pati A."/>
            <person name="Ivanova N."/>
            <person name="Mavromatis K."/>
            <person name="Chen A."/>
            <person name="Palaniappan K."/>
            <person name="Chain P."/>
            <person name="Land M."/>
            <person name="Hauser L."/>
            <person name="Chang Y.J."/>
            <person name="Jeffries C.D."/>
            <person name="Chertkov O."/>
            <person name="Brettin T."/>
            <person name="Detter J.C."/>
            <person name="Han C."/>
            <person name="Ali Z."/>
            <person name="Tindall B.J."/>
            <person name="Goker M."/>
            <person name="Bristow J."/>
            <person name="Eisen J.A."/>
            <person name="Markowitz V."/>
            <person name="Hugenholtz P."/>
            <person name="Kyrpides N.C."/>
            <person name="Klenk H.P."/>
        </authorList>
    </citation>
    <scope>NUCLEOTIDE SEQUENCE [LARGE SCALE GENOMIC DNA]</scope>
    <source>
        <strain evidence="8">DSM 44928 / JCM 14897 / NBRC 102108 / NRRL B-24433 / ID139908</strain>
    </source>
</reference>
<dbReference type="PROSITE" id="PS00211">
    <property type="entry name" value="ABC_TRANSPORTER_1"/>
    <property type="match status" value="1"/>
</dbReference>
<dbReference type="STRING" id="479433.Caci_8831"/>
<dbReference type="PROSITE" id="PS50893">
    <property type="entry name" value="ABC_TRANSPORTER_2"/>
    <property type="match status" value="1"/>
</dbReference>
<dbReference type="InterPro" id="IPR017871">
    <property type="entry name" value="ABC_transporter-like_CS"/>
</dbReference>
<evidence type="ECO:0000256" key="2">
    <source>
        <dbReference type="ARBA" id="ARBA00022448"/>
    </source>
</evidence>
<dbReference type="Pfam" id="PF00005">
    <property type="entry name" value="ABC_tran"/>
    <property type="match status" value="1"/>
</dbReference>
<protein>
    <submittedName>
        <fullName evidence="7">ABC transporter related</fullName>
    </submittedName>
</protein>
<dbReference type="SMART" id="SM00382">
    <property type="entry name" value="AAA"/>
    <property type="match status" value="1"/>
</dbReference>
<dbReference type="InterPro" id="IPR027417">
    <property type="entry name" value="P-loop_NTPase"/>
</dbReference>
<dbReference type="AlphaFoldDB" id="C7Q2A7"/>
<dbReference type="PANTHER" id="PTHR43820:SF4">
    <property type="entry name" value="HIGH-AFFINITY BRANCHED-CHAIN AMINO ACID TRANSPORT ATP-BINDING PROTEIN LIVF"/>
    <property type="match status" value="1"/>
</dbReference>
<dbReference type="InterPro" id="IPR052156">
    <property type="entry name" value="BCAA_Transport_ATP-bd_LivF"/>
</dbReference>
<dbReference type="InterPro" id="IPR003439">
    <property type="entry name" value="ABC_transporter-like_ATP-bd"/>
</dbReference>
<keyword evidence="8" id="KW-1185">Reference proteome</keyword>
<evidence type="ECO:0000256" key="4">
    <source>
        <dbReference type="ARBA" id="ARBA00022840"/>
    </source>
</evidence>
<evidence type="ECO:0000256" key="3">
    <source>
        <dbReference type="ARBA" id="ARBA00022741"/>
    </source>
</evidence>
<dbReference type="Gene3D" id="3.40.50.300">
    <property type="entry name" value="P-loop containing nucleotide triphosphate hydrolases"/>
    <property type="match status" value="1"/>
</dbReference>
<dbReference type="eggNOG" id="COG0410">
    <property type="taxonomic scope" value="Bacteria"/>
</dbReference>
<dbReference type="GO" id="GO:0016887">
    <property type="term" value="F:ATP hydrolysis activity"/>
    <property type="evidence" value="ECO:0007669"/>
    <property type="project" value="InterPro"/>
</dbReference>
<keyword evidence="4" id="KW-0067">ATP-binding</keyword>
<evidence type="ECO:0000256" key="1">
    <source>
        <dbReference type="ARBA" id="ARBA00005417"/>
    </source>
</evidence>
<dbReference type="RefSeq" id="WP_015797368.1">
    <property type="nucleotide sequence ID" value="NC_013131.1"/>
</dbReference>
<dbReference type="SUPFAM" id="SSF52540">
    <property type="entry name" value="P-loop containing nucleoside triphosphate hydrolases"/>
    <property type="match status" value="1"/>
</dbReference>
<gene>
    <name evidence="7" type="ordered locus">Caci_8831</name>
</gene>
<evidence type="ECO:0000313" key="7">
    <source>
        <dbReference type="EMBL" id="ACU77644.1"/>
    </source>
</evidence>
<dbReference type="InterPro" id="IPR003593">
    <property type="entry name" value="AAA+_ATPase"/>
</dbReference>
<evidence type="ECO:0000259" key="6">
    <source>
        <dbReference type="PROSITE" id="PS50893"/>
    </source>
</evidence>
<proteinExistence type="inferred from homology"/>
<dbReference type="EMBL" id="CP001700">
    <property type="protein sequence ID" value="ACU77644.1"/>
    <property type="molecule type" value="Genomic_DNA"/>
</dbReference>
<dbReference type="GO" id="GO:0015807">
    <property type="term" value="P:L-amino acid transport"/>
    <property type="evidence" value="ECO:0007669"/>
    <property type="project" value="TreeGrafter"/>
</dbReference>
<keyword evidence="3" id="KW-0547">Nucleotide-binding</keyword>
<feature type="domain" description="ABC transporter" evidence="6">
    <location>
        <begin position="1"/>
        <end position="220"/>
    </location>
</feature>
<evidence type="ECO:0000256" key="5">
    <source>
        <dbReference type="ARBA" id="ARBA00022970"/>
    </source>
</evidence>
<dbReference type="GO" id="GO:0005524">
    <property type="term" value="F:ATP binding"/>
    <property type="evidence" value="ECO:0007669"/>
    <property type="project" value="UniProtKB-KW"/>
</dbReference>
<dbReference type="PANTHER" id="PTHR43820">
    <property type="entry name" value="HIGH-AFFINITY BRANCHED-CHAIN AMINO ACID TRANSPORT ATP-BINDING PROTEIN LIVF"/>
    <property type="match status" value="1"/>
</dbReference>
<dbReference type="InParanoid" id="C7Q2A7"/>
<keyword evidence="5" id="KW-0029">Amino-acid transport</keyword>
<dbReference type="GO" id="GO:0015658">
    <property type="term" value="F:branched-chain amino acid transmembrane transporter activity"/>
    <property type="evidence" value="ECO:0007669"/>
    <property type="project" value="TreeGrafter"/>
</dbReference>
<accession>C7Q2A7</accession>
<dbReference type="OrthoDB" id="5380791at2"/>
<keyword evidence="2" id="KW-0813">Transport</keyword>
<comment type="similarity">
    <text evidence="1">Belongs to the ABC transporter superfamily.</text>
</comment>
<organism evidence="7 8">
    <name type="scientific">Catenulispora acidiphila (strain DSM 44928 / JCM 14897 / NBRC 102108 / NRRL B-24433 / ID139908)</name>
    <dbReference type="NCBI Taxonomy" id="479433"/>
    <lineage>
        <taxon>Bacteria</taxon>
        <taxon>Bacillati</taxon>
        <taxon>Actinomycetota</taxon>
        <taxon>Actinomycetes</taxon>
        <taxon>Catenulisporales</taxon>
        <taxon>Catenulisporaceae</taxon>
        <taxon>Catenulispora</taxon>
    </lineage>
</organism>
<dbReference type="HOGENOM" id="CLU_000604_1_2_11"/>
<dbReference type="KEGG" id="cai:Caci_8831"/>
<name>C7Q2A7_CATAD</name>
<dbReference type="Proteomes" id="UP000000851">
    <property type="component" value="Chromosome"/>
</dbReference>
<sequence length="220" mass="23484">MLTLDALRVRYGPLEALHGVSLTIAQGEVTAVLGRNGAGKSTLLRAVAGYLRTSAGRISWQGTDITRAPVRRRAAAGVMLIPDEGGVFRTLTVRENLDLFAAGRDLAPAFDAFPDLSTLSRRRVALLSGGEQQMLALSRALLAPWRLLLVDELSHGLAPVLATRLYAVLATLAAAHPDRAVVLAEPHPREALAMAHRVHVLRRGELAATGSPTDFDPAIL</sequence>